<dbReference type="PROSITE" id="PS51891">
    <property type="entry name" value="CENP_V_GFA"/>
    <property type="match status" value="1"/>
</dbReference>
<evidence type="ECO:0000313" key="7">
    <source>
        <dbReference type="Proteomes" id="UP000814176"/>
    </source>
</evidence>
<keyword evidence="7" id="KW-1185">Reference proteome</keyword>
<dbReference type="Gene3D" id="3.90.1590.10">
    <property type="entry name" value="glutathione-dependent formaldehyde- activating enzyme (gfa)"/>
    <property type="match status" value="1"/>
</dbReference>
<evidence type="ECO:0000256" key="4">
    <source>
        <dbReference type="ARBA" id="ARBA00023239"/>
    </source>
</evidence>
<dbReference type="PANTHER" id="PTHR33337">
    <property type="entry name" value="GFA DOMAIN-CONTAINING PROTEIN"/>
    <property type="match status" value="1"/>
</dbReference>
<accession>A0ABQ8JZJ6</accession>
<evidence type="ECO:0000256" key="1">
    <source>
        <dbReference type="ARBA" id="ARBA00005495"/>
    </source>
</evidence>
<keyword evidence="2" id="KW-0479">Metal-binding</keyword>
<organism evidence="6 7">
    <name type="scientific">Rhodofomes roseus</name>
    <dbReference type="NCBI Taxonomy" id="34475"/>
    <lineage>
        <taxon>Eukaryota</taxon>
        <taxon>Fungi</taxon>
        <taxon>Dikarya</taxon>
        <taxon>Basidiomycota</taxon>
        <taxon>Agaricomycotina</taxon>
        <taxon>Agaricomycetes</taxon>
        <taxon>Polyporales</taxon>
        <taxon>Rhodofomes</taxon>
    </lineage>
</organism>
<gene>
    <name evidence="6" type="ORF">C8Q71DRAFT_789438</name>
</gene>
<dbReference type="InterPro" id="IPR006913">
    <property type="entry name" value="CENP-V/GFA"/>
</dbReference>
<name>A0ABQ8JZJ6_9APHY</name>
<comment type="caution">
    <text evidence="6">The sequence shown here is derived from an EMBL/GenBank/DDBJ whole genome shotgun (WGS) entry which is preliminary data.</text>
</comment>
<proteinExistence type="inferred from homology"/>
<sequence>MTPDFEGSCHCGAVQMRILGGFTEDTKAGICHCKECQIFAGSLFAYATKVDRQHLQVIQGQPKAYKQPPNTNLSGKQVTRYFCGDCGTPLWVESDATPTLYAVKLALFGNNFAPGIEIFWKNAHEWEKPMASSEMVFDTLPAMRPAA</sequence>
<reference evidence="6 7" key="1">
    <citation type="journal article" date="2021" name="Environ. Microbiol.">
        <title>Gene family expansions and transcriptome signatures uncover fungal adaptations to wood decay.</title>
        <authorList>
            <person name="Hage H."/>
            <person name="Miyauchi S."/>
            <person name="Viragh M."/>
            <person name="Drula E."/>
            <person name="Min B."/>
            <person name="Chaduli D."/>
            <person name="Navarro D."/>
            <person name="Favel A."/>
            <person name="Norest M."/>
            <person name="Lesage-Meessen L."/>
            <person name="Balint B."/>
            <person name="Merenyi Z."/>
            <person name="de Eugenio L."/>
            <person name="Morin E."/>
            <person name="Martinez A.T."/>
            <person name="Baldrian P."/>
            <person name="Stursova M."/>
            <person name="Martinez M.J."/>
            <person name="Novotny C."/>
            <person name="Magnuson J.K."/>
            <person name="Spatafora J.W."/>
            <person name="Maurice S."/>
            <person name="Pangilinan J."/>
            <person name="Andreopoulos W."/>
            <person name="LaButti K."/>
            <person name="Hundley H."/>
            <person name="Na H."/>
            <person name="Kuo A."/>
            <person name="Barry K."/>
            <person name="Lipzen A."/>
            <person name="Henrissat B."/>
            <person name="Riley R."/>
            <person name="Ahrendt S."/>
            <person name="Nagy L.G."/>
            <person name="Grigoriev I.V."/>
            <person name="Martin F."/>
            <person name="Rosso M.N."/>
        </authorList>
    </citation>
    <scope>NUCLEOTIDE SEQUENCE [LARGE SCALE GENOMIC DNA]</scope>
    <source>
        <strain evidence="6 7">CIRM-BRFM 1785</strain>
    </source>
</reference>
<dbReference type="Proteomes" id="UP000814176">
    <property type="component" value="Unassembled WGS sequence"/>
</dbReference>
<comment type="similarity">
    <text evidence="1">Belongs to the Gfa family.</text>
</comment>
<keyword evidence="3" id="KW-0862">Zinc</keyword>
<evidence type="ECO:0000256" key="2">
    <source>
        <dbReference type="ARBA" id="ARBA00022723"/>
    </source>
</evidence>
<dbReference type="RefSeq" id="XP_047773117.1">
    <property type="nucleotide sequence ID" value="XM_047925260.1"/>
</dbReference>
<dbReference type="SUPFAM" id="SSF51316">
    <property type="entry name" value="Mss4-like"/>
    <property type="match status" value="1"/>
</dbReference>
<evidence type="ECO:0000259" key="5">
    <source>
        <dbReference type="PROSITE" id="PS51891"/>
    </source>
</evidence>
<protein>
    <submittedName>
        <fullName evidence="6">Mss4-like protein</fullName>
    </submittedName>
</protein>
<keyword evidence="4" id="KW-0456">Lyase</keyword>
<dbReference type="GeneID" id="72005992"/>
<feature type="domain" description="CENP-V/GFA" evidence="5">
    <location>
        <begin position="5"/>
        <end position="127"/>
    </location>
</feature>
<evidence type="ECO:0000256" key="3">
    <source>
        <dbReference type="ARBA" id="ARBA00022833"/>
    </source>
</evidence>
<dbReference type="Pfam" id="PF04828">
    <property type="entry name" value="GFA"/>
    <property type="match status" value="1"/>
</dbReference>
<dbReference type="InterPro" id="IPR011057">
    <property type="entry name" value="Mss4-like_sf"/>
</dbReference>
<dbReference type="PANTHER" id="PTHR33337:SF40">
    <property type="entry name" value="CENP-V_GFA DOMAIN-CONTAINING PROTEIN-RELATED"/>
    <property type="match status" value="1"/>
</dbReference>
<evidence type="ECO:0000313" key="6">
    <source>
        <dbReference type="EMBL" id="KAH9829674.1"/>
    </source>
</evidence>
<dbReference type="EMBL" id="JADCUA010000036">
    <property type="protein sequence ID" value="KAH9829674.1"/>
    <property type="molecule type" value="Genomic_DNA"/>
</dbReference>